<protein>
    <submittedName>
        <fullName evidence="1">Uncharacterized protein</fullName>
    </submittedName>
</protein>
<reference evidence="2" key="1">
    <citation type="journal article" date="2019" name="Int. J. Syst. Evol. Microbiol.">
        <title>The Global Catalogue of Microorganisms (GCM) 10K type strain sequencing project: providing services to taxonomists for standard genome sequencing and annotation.</title>
        <authorList>
            <consortium name="The Broad Institute Genomics Platform"/>
            <consortium name="The Broad Institute Genome Sequencing Center for Infectious Disease"/>
            <person name="Wu L."/>
            <person name="Ma J."/>
        </authorList>
    </citation>
    <scope>NUCLEOTIDE SEQUENCE [LARGE SCALE GENOMIC DNA]</scope>
    <source>
        <strain evidence="2">CGMCC 4.7304</strain>
    </source>
</reference>
<evidence type="ECO:0000313" key="2">
    <source>
        <dbReference type="Proteomes" id="UP001596083"/>
    </source>
</evidence>
<name>A0ABW0Z209_9ACTN</name>
<proteinExistence type="predicted"/>
<gene>
    <name evidence="1" type="ORF">ACFP1Z_22140</name>
</gene>
<comment type="caution">
    <text evidence="1">The sequence shown here is derived from an EMBL/GenBank/DDBJ whole genome shotgun (WGS) entry which is preliminary data.</text>
</comment>
<keyword evidence="2" id="KW-1185">Reference proteome</keyword>
<dbReference type="RefSeq" id="WP_390318641.1">
    <property type="nucleotide sequence ID" value="NZ_JBHSPB010000014.1"/>
</dbReference>
<organism evidence="1 2">
    <name type="scientific">Streptomyces gamaensis</name>
    <dbReference type="NCBI Taxonomy" id="1763542"/>
    <lineage>
        <taxon>Bacteria</taxon>
        <taxon>Bacillati</taxon>
        <taxon>Actinomycetota</taxon>
        <taxon>Actinomycetes</taxon>
        <taxon>Kitasatosporales</taxon>
        <taxon>Streptomycetaceae</taxon>
        <taxon>Streptomyces</taxon>
    </lineage>
</organism>
<accession>A0ABW0Z209</accession>
<evidence type="ECO:0000313" key="1">
    <source>
        <dbReference type="EMBL" id="MFC5722870.1"/>
    </source>
</evidence>
<dbReference type="EMBL" id="JBHSPB010000014">
    <property type="protein sequence ID" value="MFC5722870.1"/>
    <property type="molecule type" value="Genomic_DNA"/>
</dbReference>
<dbReference type="Gene3D" id="3.30.70.100">
    <property type="match status" value="1"/>
</dbReference>
<dbReference type="Proteomes" id="UP001596083">
    <property type="component" value="Unassembled WGS sequence"/>
</dbReference>
<sequence>MKAELAWWDLEGSGQTIDSLNAHLRDGATRPWVEVPGLVLKLWIADREHNAWGALMVWEHDRPADRPLPANRAAELIGCPPTHRMGFEVAAGVEGLHTLATLQGIGPVFAA</sequence>